<dbReference type="PANTHER" id="PTHR21716:SF53">
    <property type="entry name" value="PERMEASE PERM-RELATED"/>
    <property type="match status" value="1"/>
</dbReference>
<proteinExistence type="inferred from homology"/>
<feature type="transmembrane region" description="Helical" evidence="8">
    <location>
        <begin position="12"/>
        <end position="29"/>
    </location>
</feature>
<evidence type="ECO:0000256" key="5">
    <source>
        <dbReference type="ARBA" id="ARBA00022692"/>
    </source>
</evidence>
<dbReference type="EMBL" id="PCWQ01000007">
    <property type="protein sequence ID" value="PIR07114.1"/>
    <property type="molecule type" value="Genomic_DNA"/>
</dbReference>
<feature type="transmembrane region" description="Helical" evidence="8">
    <location>
        <begin position="201"/>
        <end position="224"/>
    </location>
</feature>
<dbReference type="Pfam" id="PF01594">
    <property type="entry name" value="AI-2E_transport"/>
    <property type="match status" value="1"/>
</dbReference>
<feature type="transmembrane region" description="Helical" evidence="8">
    <location>
        <begin position="65"/>
        <end position="83"/>
    </location>
</feature>
<evidence type="ECO:0000256" key="7">
    <source>
        <dbReference type="ARBA" id="ARBA00023136"/>
    </source>
</evidence>
<feature type="transmembrane region" description="Helical" evidence="8">
    <location>
        <begin position="141"/>
        <end position="165"/>
    </location>
</feature>
<evidence type="ECO:0000256" key="6">
    <source>
        <dbReference type="ARBA" id="ARBA00022989"/>
    </source>
</evidence>
<protein>
    <recommendedName>
        <fullName evidence="11">AI-2E family transporter</fullName>
    </recommendedName>
</protein>
<keyword evidence="5 8" id="KW-0812">Transmembrane</keyword>
<dbReference type="Proteomes" id="UP000230564">
    <property type="component" value="Unassembled WGS sequence"/>
</dbReference>
<accession>A0A2H0NE19</accession>
<dbReference type="GO" id="GO:0005886">
    <property type="term" value="C:plasma membrane"/>
    <property type="evidence" value="ECO:0007669"/>
    <property type="project" value="UniProtKB-SubCell"/>
</dbReference>
<comment type="similarity">
    <text evidence="2">Belongs to the autoinducer-2 exporter (AI-2E) (TC 2.A.86) family.</text>
</comment>
<name>A0A2H0NE19_9BACT</name>
<dbReference type="InterPro" id="IPR002549">
    <property type="entry name" value="AI-2E-like"/>
</dbReference>
<reference evidence="9 10" key="1">
    <citation type="submission" date="2017-09" db="EMBL/GenBank/DDBJ databases">
        <title>Depth-based differentiation of microbial function through sediment-hosted aquifers and enrichment of novel symbionts in the deep terrestrial subsurface.</title>
        <authorList>
            <person name="Probst A.J."/>
            <person name="Ladd B."/>
            <person name="Jarett J.K."/>
            <person name="Geller-Mcgrath D.E."/>
            <person name="Sieber C.M."/>
            <person name="Emerson J.B."/>
            <person name="Anantharaman K."/>
            <person name="Thomas B.C."/>
            <person name="Malmstrom R."/>
            <person name="Stieglmeier M."/>
            <person name="Klingl A."/>
            <person name="Woyke T."/>
            <person name="Ryan C.M."/>
            <person name="Banfield J.F."/>
        </authorList>
    </citation>
    <scope>NUCLEOTIDE SEQUENCE [LARGE SCALE GENOMIC DNA]</scope>
    <source>
        <strain evidence="9">CG11_big_fil_rev_8_21_14_0_20_36_20</strain>
    </source>
</reference>
<gene>
    <name evidence="9" type="ORF">COV55_01645</name>
</gene>
<organism evidence="9 10">
    <name type="scientific">Candidatus Komeilibacteria bacterium CG11_big_fil_rev_8_21_14_0_20_36_20</name>
    <dbReference type="NCBI Taxonomy" id="1974477"/>
    <lineage>
        <taxon>Bacteria</taxon>
        <taxon>Candidatus Komeiliibacteriota</taxon>
    </lineage>
</organism>
<feature type="transmembrane region" description="Helical" evidence="8">
    <location>
        <begin position="297"/>
        <end position="330"/>
    </location>
</feature>
<keyword evidence="3" id="KW-0813">Transport</keyword>
<evidence type="ECO:0000256" key="1">
    <source>
        <dbReference type="ARBA" id="ARBA00004651"/>
    </source>
</evidence>
<evidence type="ECO:0000313" key="10">
    <source>
        <dbReference type="Proteomes" id="UP000230564"/>
    </source>
</evidence>
<comment type="caution">
    <text evidence="9">The sequence shown here is derived from an EMBL/GenBank/DDBJ whole genome shotgun (WGS) entry which is preliminary data.</text>
</comment>
<feature type="transmembrane region" description="Helical" evidence="8">
    <location>
        <begin position="230"/>
        <end position="259"/>
    </location>
</feature>
<keyword evidence="6 8" id="KW-1133">Transmembrane helix</keyword>
<keyword evidence="4" id="KW-1003">Cell membrane</keyword>
<dbReference type="AlphaFoldDB" id="A0A2H0NE19"/>
<keyword evidence="7 8" id="KW-0472">Membrane</keyword>
<dbReference type="GO" id="GO:0055085">
    <property type="term" value="P:transmembrane transport"/>
    <property type="evidence" value="ECO:0007669"/>
    <property type="project" value="TreeGrafter"/>
</dbReference>
<evidence type="ECO:0000313" key="9">
    <source>
        <dbReference type="EMBL" id="PIR07114.1"/>
    </source>
</evidence>
<evidence type="ECO:0000256" key="2">
    <source>
        <dbReference type="ARBA" id="ARBA00009773"/>
    </source>
</evidence>
<dbReference type="PANTHER" id="PTHR21716">
    <property type="entry name" value="TRANSMEMBRANE PROTEIN"/>
    <property type="match status" value="1"/>
</dbReference>
<evidence type="ECO:0008006" key="11">
    <source>
        <dbReference type="Google" id="ProtNLM"/>
    </source>
</evidence>
<evidence type="ECO:0000256" key="3">
    <source>
        <dbReference type="ARBA" id="ARBA00022448"/>
    </source>
</evidence>
<evidence type="ECO:0000256" key="8">
    <source>
        <dbReference type="SAM" id="Phobius"/>
    </source>
</evidence>
<evidence type="ECO:0000256" key="4">
    <source>
        <dbReference type="ARBA" id="ARBA00022475"/>
    </source>
</evidence>
<comment type="subcellular location">
    <subcellularLocation>
        <location evidence="1">Cell membrane</location>
        <topology evidence="1">Multi-pass membrane protein</topology>
    </subcellularLocation>
</comment>
<sequence length="341" mass="37182">MPHKSISISTDAIVRIIVILLLIGFLYLIKDVLALLFIAVILSSAFGPFIDWLQEKKIPRGVGIIGVYLIFFFVVGGAIYLLIDPITLQIKDLARAFPDFYDKISSGLQYLQKVDSQEAAKTLSTSLSDLTKSLSQASSSIYNLVTSIFGGVVSFFVLLVITFYLTVEKNSLKNFVQSIVPFHHQKYAADLITKIQHRMGFWLRGQLILSFIIFLLIYLGLSLLGIKYALILALLAGIFEIVPFLGPLIAAIPGIFFAFAQSPAKAIAVIVLYIVVQQIENNIIVPKVMGKSTGLNPLVVILSILIGMRIAGVVGALVAVPIAAAAAVYVETLHNKSKATK</sequence>
<feature type="transmembrane region" description="Helical" evidence="8">
    <location>
        <begin position="266"/>
        <end position="285"/>
    </location>
</feature>